<dbReference type="KEGG" id="csq:CSCA_4099"/>
<name>A0A0E3K3G2_CLOSL</name>
<protein>
    <submittedName>
        <fullName evidence="1">Uncharacterized protein</fullName>
    </submittedName>
</protein>
<reference evidence="1 2" key="1">
    <citation type="journal article" date="2015" name="J. Biotechnol.">
        <title>Complete genome sequence of a malodorant-producing acetogen, Clostridium scatologenes ATCC 25775(T).</title>
        <authorList>
            <person name="Zhu Z."/>
            <person name="Guo T."/>
            <person name="Zheng H."/>
            <person name="Song T."/>
            <person name="Ouyang P."/>
            <person name="Xie J."/>
        </authorList>
    </citation>
    <scope>NUCLEOTIDE SEQUENCE [LARGE SCALE GENOMIC DNA]</scope>
    <source>
        <strain evidence="1 2">ATCC 25775</strain>
    </source>
</reference>
<dbReference type="AlphaFoldDB" id="A0A0E3K3G2"/>
<dbReference type="HOGENOM" id="CLU_917361_0_0_9"/>
<gene>
    <name evidence="1" type="ORF">CSCA_4099</name>
</gene>
<dbReference type="STRING" id="1548.CSCA_4099"/>
<dbReference type="Proteomes" id="UP000033115">
    <property type="component" value="Chromosome"/>
</dbReference>
<organism evidence="1 2">
    <name type="scientific">Clostridium scatologenes</name>
    <dbReference type="NCBI Taxonomy" id="1548"/>
    <lineage>
        <taxon>Bacteria</taxon>
        <taxon>Bacillati</taxon>
        <taxon>Bacillota</taxon>
        <taxon>Clostridia</taxon>
        <taxon>Eubacteriales</taxon>
        <taxon>Clostridiaceae</taxon>
        <taxon>Clostridium</taxon>
    </lineage>
</organism>
<proteinExistence type="predicted"/>
<keyword evidence="2" id="KW-1185">Reference proteome</keyword>
<sequence length="303" mass="35151">MEQLLNEKELKEVQGKIKFNVYFKEGARTTIHNDIDGLLCGALFNNIFDIKINGIFNLNSQANMDSTIHSENKKILNNIFLDCSILKQGILSIDHHYSKLKAWGKDSINCNKYNHKSKDIDVYGSFLHKMPMGNILWLMYLLQEDISKYTYQQQLLLIMADSFHINYLNSRYMQNCIDWLKLFNMECLIDTLNKPSLLKDIEELKAQLGFSGNGYQVFSGGVFKSHQTSKTTQEVLNNITELMGWKECKLPSFFYVHKFSNSKQYSSNINSIMADKYNFTSAIREIGRNPIMYVSRYIGTEEL</sequence>
<evidence type="ECO:0000313" key="2">
    <source>
        <dbReference type="Proteomes" id="UP000033115"/>
    </source>
</evidence>
<accession>A0A0E3K3G2</accession>
<evidence type="ECO:0000313" key="1">
    <source>
        <dbReference type="EMBL" id="AKA71224.1"/>
    </source>
</evidence>
<dbReference type="RefSeq" id="WP_029162332.1">
    <property type="nucleotide sequence ID" value="NZ_CP009933.1"/>
</dbReference>
<dbReference type="EMBL" id="CP009933">
    <property type="protein sequence ID" value="AKA71224.1"/>
    <property type="molecule type" value="Genomic_DNA"/>
</dbReference>